<proteinExistence type="predicted"/>
<dbReference type="Pfam" id="PF04851">
    <property type="entry name" value="ResIII"/>
    <property type="match status" value="1"/>
</dbReference>
<comment type="caution">
    <text evidence="2">The sequence shown here is derived from an EMBL/GenBank/DDBJ whole genome shotgun (WGS) entry which is preliminary data.</text>
</comment>
<dbReference type="SUPFAM" id="SSF52540">
    <property type="entry name" value="P-loop containing nucleoside triphosphate hydrolases"/>
    <property type="match status" value="1"/>
</dbReference>
<dbReference type="EMBL" id="JARPTC010000017">
    <property type="protein sequence ID" value="MDO7787876.1"/>
    <property type="molecule type" value="Genomic_DNA"/>
</dbReference>
<keyword evidence="2" id="KW-0067">ATP-binding</keyword>
<dbReference type="GO" id="GO:0003677">
    <property type="term" value="F:DNA binding"/>
    <property type="evidence" value="ECO:0007669"/>
    <property type="project" value="InterPro"/>
</dbReference>
<reference evidence="2" key="1">
    <citation type="journal article" date="2023" name="J. Hazard. Mater.">
        <title>Anaerobic biodegradation of pyrene and benzo[a]pyrene by a new sulfate-reducing Desulforamulus aquiferis strain DSA.</title>
        <authorList>
            <person name="Zhang Z."/>
            <person name="Sun J."/>
            <person name="Gong X."/>
            <person name="Wang C."/>
            <person name="Wang H."/>
        </authorList>
    </citation>
    <scope>NUCLEOTIDE SEQUENCE</scope>
    <source>
        <strain evidence="2">DSA</strain>
    </source>
</reference>
<organism evidence="2 3">
    <name type="scientific">Desulforamulus aquiferis</name>
    <dbReference type="NCBI Taxonomy" id="1397668"/>
    <lineage>
        <taxon>Bacteria</taxon>
        <taxon>Bacillati</taxon>
        <taxon>Bacillota</taxon>
        <taxon>Clostridia</taxon>
        <taxon>Eubacteriales</taxon>
        <taxon>Peptococcaceae</taxon>
        <taxon>Desulforamulus</taxon>
    </lineage>
</organism>
<dbReference type="GO" id="GO:0004386">
    <property type="term" value="F:helicase activity"/>
    <property type="evidence" value="ECO:0007669"/>
    <property type="project" value="UniProtKB-KW"/>
</dbReference>
<evidence type="ECO:0000313" key="2">
    <source>
        <dbReference type="EMBL" id="MDO7787876.1"/>
    </source>
</evidence>
<name>A0AAW7ZEQ5_9FIRM</name>
<protein>
    <submittedName>
        <fullName evidence="2">DEAD/DEAH box helicase family protein</fullName>
    </submittedName>
</protein>
<dbReference type="Proteomes" id="UP001172911">
    <property type="component" value="Unassembled WGS sequence"/>
</dbReference>
<evidence type="ECO:0000259" key="1">
    <source>
        <dbReference type="Pfam" id="PF04851"/>
    </source>
</evidence>
<sequence length="1055" mass="122837">MPRRTATQTVTTPPPLRFDQRLVLNQYLLSLFEVNKLEDLAQGMKGPEWEGLDEDNVSRFHHHLTNRLYDRVQLPKDLLLSYDQNIVRHTLTIRGKRERTVTWKYFQYLSLLFTEIYLDRFFRNPEKLLFDLNDWVEKFNAGVAKADKISSHTLEDLRKLAFWNATGSGKTLLMHANILQYRHYLALHGREKELSRIILLTPNEGLSIQHEAEFALSGLPAQVFTKDGAGLYKGQYIEIIDIHKLKDEMGEKTVAVEAFEGNNLVLVDEGHRGSSGEDWKAKRDKLCAEGFSFEYSATFGQAMKAANKTLLTQEYAKCILFDYSYKYFYKDGYGKDYQILNLADDSDDEIRLRYLTACLVTFYQQLRLYQDKKQDYAPYLLEKPLLVFVGSKVTAVRTESKNKVSDVVEILIFLNEFISKPYLTQRHLKRLLENHPDLPDHKGRDIFAGAFSYLIKQGFTPETLYQDMLKSLFNALIPGTLRVERFKQTGEIGLRIANNEYFGVINVGDDSELTKLCEEKGLHTTSLDFSDSLFRSLNDKNCKVNILIGSKKFSEGWNSWRVSTMGLMNVGKNEGSEIIQLFGRGVRLKGKDFSLKRTVLGPGTPDYINKVENLNVFGIRADYMRQFQEYLEEEGLPADDKKVEVTLPVIRLTPGRNLKFLKLKDGLDFKKNGPNPVLGRPNKVLLKRPVVVDYYPKLQAISSGKSTSNANSIVKHTDKLTSGHLSFLNWDNIFFELHHYKNQQGWYNLSLSRQQIQDLFHQKEEWYVLYIPKVELEFTDFTRVRRWQEIAVALLKKYCERYYKYHKGAWEGERMELVDLEEYRSKLAAEGKSGNFFDEYKFRINQDQEDLIHKLSELKKAFNDGVFHDFSFDRVDSIIFDRHLYKPLIHLTGEIVEVTPVPLNKGEKDFVLALRKYYSNNPKFFEDKELYLLRNQGRGRGTGFFEANNFHPDFILWLIIGGKQYITFVDPKGLRNTDGFKDPKVEFYKTIKEIETRLGDAKVILNSFIISQTPYNQISWWKDEITEEDFNKSHIIFPAEGDWKYIEMIIRKVTT</sequence>
<keyword evidence="2" id="KW-0378">Hydrolase</keyword>
<accession>A0AAW7ZEQ5</accession>
<evidence type="ECO:0000313" key="3">
    <source>
        <dbReference type="Proteomes" id="UP001172911"/>
    </source>
</evidence>
<keyword evidence="3" id="KW-1185">Reference proteome</keyword>
<dbReference type="GO" id="GO:0005524">
    <property type="term" value="F:ATP binding"/>
    <property type="evidence" value="ECO:0007669"/>
    <property type="project" value="InterPro"/>
</dbReference>
<reference evidence="2" key="2">
    <citation type="submission" date="2023-03" db="EMBL/GenBank/DDBJ databases">
        <authorList>
            <person name="Zhang Z."/>
        </authorList>
    </citation>
    <scope>NUCLEOTIDE SEQUENCE</scope>
    <source>
        <strain evidence="2">DSA</strain>
    </source>
</reference>
<feature type="domain" description="Helicase/UvrB N-terminal" evidence="1">
    <location>
        <begin position="139"/>
        <end position="299"/>
    </location>
</feature>
<keyword evidence="2" id="KW-0547">Nucleotide-binding</keyword>
<dbReference type="AlphaFoldDB" id="A0AAW7ZEQ5"/>
<dbReference type="RefSeq" id="WP_304543295.1">
    <property type="nucleotide sequence ID" value="NZ_JARPTC010000017.1"/>
</dbReference>
<dbReference type="GO" id="GO:0016787">
    <property type="term" value="F:hydrolase activity"/>
    <property type="evidence" value="ECO:0007669"/>
    <property type="project" value="InterPro"/>
</dbReference>
<dbReference type="InterPro" id="IPR006935">
    <property type="entry name" value="Helicase/UvrB_N"/>
</dbReference>
<dbReference type="InterPro" id="IPR027417">
    <property type="entry name" value="P-loop_NTPase"/>
</dbReference>
<gene>
    <name evidence="2" type="ORF">P6N53_11655</name>
</gene>
<keyword evidence="2" id="KW-0347">Helicase</keyword>
<dbReference type="Gene3D" id="3.40.50.300">
    <property type="entry name" value="P-loop containing nucleotide triphosphate hydrolases"/>
    <property type="match status" value="1"/>
</dbReference>